<keyword evidence="1" id="KW-0732">Signal</keyword>
<feature type="chain" id="PRO_5001595905" evidence="1">
    <location>
        <begin position="22"/>
        <end position="63"/>
    </location>
</feature>
<reference evidence="2" key="2">
    <citation type="submission" date="2014-03" db="EMBL/GenBank/DDBJ databases">
        <authorList>
            <person name="Genoscope - CEA"/>
        </authorList>
    </citation>
    <scope>NUCLEOTIDE SEQUENCE</scope>
</reference>
<proteinExistence type="predicted"/>
<sequence>MSWLLCLVLWVSGTAIQLCQATFYETIQLQPHHVTRPGRTSIHMIGESLTTPSSTSTSALFHF</sequence>
<dbReference type="Proteomes" id="UP000193380">
    <property type="component" value="Unassembled WGS sequence"/>
</dbReference>
<organism evidence="2 3">
    <name type="scientific">Oncorhynchus mykiss</name>
    <name type="common">Rainbow trout</name>
    <name type="synonym">Salmo gairdneri</name>
    <dbReference type="NCBI Taxonomy" id="8022"/>
    <lineage>
        <taxon>Eukaryota</taxon>
        <taxon>Metazoa</taxon>
        <taxon>Chordata</taxon>
        <taxon>Craniata</taxon>
        <taxon>Vertebrata</taxon>
        <taxon>Euteleostomi</taxon>
        <taxon>Actinopterygii</taxon>
        <taxon>Neopterygii</taxon>
        <taxon>Teleostei</taxon>
        <taxon>Protacanthopterygii</taxon>
        <taxon>Salmoniformes</taxon>
        <taxon>Salmonidae</taxon>
        <taxon>Salmoninae</taxon>
        <taxon>Oncorhynchus</taxon>
    </lineage>
</organism>
<evidence type="ECO:0000256" key="1">
    <source>
        <dbReference type="SAM" id="SignalP"/>
    </source>
</evidence>
<feature type="signal peptide" evidence="1">
    <location>
        <begin position="1"/>
        <end position="21"/>
    </location>
</feature>
<dbReference type="AlphaFoldDB" id="A0A060XEW2"/>
<evidence type="ECO:0000313" key="2">
    <source>
        <dbReference type="EMBL" id="CDQ75839.1"/>
    </source>
</evidence>
<protein>
    <submittedName>
        <fullName evidence="2">Uncharacterized protein</fullName>
    </submittedName>
</protein>
<evidence type="ECO:0000313" key="3">
    <source>
        <dbReference type="Proteomes" id="UP000193380"/>
    </source>
</evidence>
<dbReference type="PaxDb" id="8022-A0A060XEW2"/>
<gene>
    <name evidence="2" type="ORF">GSONMT00022216001</name>
</gene>
<dbReference type="EMBL" id="FR905086">
    <property type="protein sequence ID" value="CDQ75839.1"/>
    <property type="molecule type" value="Genomic_DNA"/>
</dbReference>
<name>A0A060XEW2_ONCMY</name>
<accession>A0A060XEW2</accession>
<reference evidence="2" key="1">
    <citation type="journal article" date="2014" name="Nat. Commun.">
        <title>The rainbow trout genome provides novel insights into evolution after whole-genome duplication in vertebrates.</title>
        <authorList>
            <person name="Berthelot C."/>
            <person name="Brunet F."/>
            <person name="Chalopin D."/>
            <person name="Juanchich A."/>
            <person name="Bernard M."/>
            <person name="Noel B."/>
            <person name="Bento P."/>
            <person name="Da Silva C."/>
            <person name="Labadie K."/>
            <person name="Alberti A."/>
            <person name="Aury J.M."/>
            <person name="Louis A."/>
            <person name="Dehais P."/>
            <person name="Bardou P."/>
            <person name="Montfort J."/>
            <person name="Klopp C."/>
            <person name="Cabau C."/>
            <person name="Gaspin C."/>
            <person name="Thorgaard G.H."/>
            <person name="Boussaha M."/>
            <person name="Quillet E."/>
            <person name="Guyomard R."/>
            <person name="Galiana D."/>
            <person name="Bobe J."/>
            <person name="Volff J.N."/>
            <person name="Genet C."/>
            <person name="Wincker P."/>
            <person name="Jaillon O."/>
            <person name="Roest Crollius H."/>
            <person name="Guiguen Y."/>
        </authorList>
    </citation>
    <scope>NUCLEOTIDE SEQUENCE [LARGE SCALE GENOMIC DNA]</scope>
</reference>